<reference evidence="1" key="1">
    <citation type="submission" date="2020-05" db="EMBL/GenBank/DDBJ databases">
        <title>Large-scale comparative analyses of tick genomes elucidate their genetic diversity and vector capacities.</title>
        <authorList>
            <person name="Jia N."/>
            <person name="Wang J."/>
            <person name="Shi W."/>
            <person name="Du L."/>
            <person name="Sun Y."/>
            <person name="Zhan W."/>
            <person name="Jiang J."/>
            <person name="Wang Q."/>
            <person name="Zhang B."/>
            <person name="Ji P."/>
            <person name="Sakyi L.B."/>
            <person name="Cui X."/>
            <person name="Yuan T."/>
            <person name="Jiang B."/>
            <person name="Yang W."/>
            <person name="Lam T.T.-Y."/>
            <person name="Chang Q."/>
            <person name="Ding S."/>
            <person name="Wang X."/>
            <person name="Zhu J."/>
            <person name="Ruan X."/>
            <person name="Zhao L."/>
            <person name="Wei J."/>
            <person name="Que T."/>
            <person name="Du C."/>
            <person name="Cheng J."/>
            <person name="Dai P."/>
            <person name="Han X."/>
            <person name="Huang E."/>
            <person name="Gao Y."/>
            <person name="Liu J."/>
            <person name="Shao H."/>
            <person name="Ye R."/>
            <person name="Li L."/>
            <person name="Wei W."/>
            <person name="Wang X."/>
            <person name="Wang C."/>
            <person name="Yang T."/>
            <person name="Huo Q."/>
            <person name="Li W."/>
            <person name="Guo W."/>
            <person name="Chen H."/>
            <person name="Zhou L."/>
            <person name="Ni X."/>
            <person name="Tian J."/>
            <person name="Zhou Y."/>
            <person name="Sheng Y."/>
            <person name="Liu T."/>
            <person name="Pan Y."/>
            <person name="Xia L."/>
            <person name="Li J."/>
            <person name="Zhao F."/>
            <person name="Cao W."/>
        </authorList>
    </citation>
    <scope>NUCLEOTIDE SEQUENCE</scope>
    <source>
        <strain evidence="1">Hyas-2018</strain>
    </source>
</reference>
<evidence type="ECO:0000313" key="1">
    <source>
        <dbReference type="EMBL" id="KAH6928687.1"/>
    </source>
</evidence>
<dbReference type="EMBL" id="CM023486">
    <property type="protein sequence ID" value="KAH6928687.1"/>
    <property type="molecule type" value="Genomic_DNA"/>
</dbReference>
<comment type="caution">
    <text evidence="1">The sequence shown here is derived from an EMBL/GenBank/DDBJ whole genome shotgun (WGS) entry which is preliminary data.</text>
</comment>
<organism evidence="1 2">
    <name type="scientific">Hyalomma asiaticum</name>
    <name type="common">Tick</name>
    <dbReference type="NCBI Taxonomy" id="266040"/>
    <lineage>
        <taxon>Eukaryota</taxon>
        <taxon>Metazoa</taxon>
        <taxon>Ecdysozoa</taxon>
        <taxon>Arthropoda</taxon>
        <taxon>Chelicerata</taxon>
        <taxon>Arachnida</taxon>
        <taxon>Acari</taxon>
        <taxon>Parasitiformes</taxon>
        <taxon>Ixodida</taxon>
        <taxon>Ixodoidea</taxon>
        <taxon>Ixodidae</taxon>
        <taxon>Hyalomminae</taxon>
        <taxon>Hyalomma</taxon>
    </lineage>
</organism>
<evidence type="ECO:0000313" key="2">
    <source>
        <dbReference type="Proteomes" id="UP000821845"/>
    </source>
</evidence>
<keyword evidence="2" id="KW-1185">Reference proteome</keyword>
<accession>A0ACB7S674</accession>
<proteinExistence type="predicted"/>
<protein>
    <submittedName>
        <fullName evidence="1">Uncharacterized protein</fullName>
    </submittedName>
</protein>
<gene>
    <name evidence="1" type="ORF">HPB50_018446</name>
</gene>
<sequence length="145" mass="15853">MPRGDQELFHMYVALADSGCTWYEKWQGKWSAWAEYWQQLLHTVGITTHDICPQIASDKAEEVNKCIEHGQLIDFHGKTISAEHTERETGGPLGRHEDCSHRQGSAGGCHSSGNCSDKGSGKRGPYSCDEGSISGRVTGMIDDGG</sequence>
<dbReference type="Proteomes" id="UP000821845">
    <property type="component" value="Chromosome 6"/>
</dbReference>
<name>A0ACB7S674_HYAAI</name>